<gene>
    <name evidence="4" type="ORF">EFD62_11395</name>
</gene>
<dbReference type="RefSeq" id="WP_069195908.1">
    <property type="nucleotide sequence ID" value="NZ_RLII01000015.1"/>
</dbReference>
<name>A0A4Q0I301_9FIRM</name>
<dbReference type="PROSITE" id="PS00699">
    <property type="entry name" value="NITROGENASE_1_1"/>
    <property type="match status" value="1"/>
</dbReference>
<accession>A0A4Q0I301</accession>
<keyword evidence="1 2" id="KW-0535">Nitrogen fixation</keyword>
<sequence>MGKFVDRPKYICAMGGAVATLNALPGVVPILHAAAGCGFNISNAINGGGGYVGSGYCGGQSLPSSNVFEKEIVFGGEGRLEQQILSTMEIAEADIYFVITGCMVEMIGDDAVSVVKRLNKGKRLFAADTGGFRGNSYKGYDIVLSKLFSEYVQTGLEKDERLVNLWGIVPVQDVYWKGNLRVLKKLVEGLGYKVNTFFGEDETLEDLKESSKAILNIVVSDTYGIDAAKTFKEVHDTDYITTDFPIGDHGTARFIKEVGTALGASNEVINALIKKERKRYYGYLERVVDAYSDFDLQRYAVIVGDANYTQGLTRFLSDDLGWLPELVIINDLLEEEQKEFLRRKFSDYESGIKPELVFDTDASSVLKHINRHWEVNKNPRYYDSMTPAFLIGSSFEKETAQKIKAQHLSVMYPVSNRVVLDRAYAGFEGALTLTEDIFSVLLESR</sequence>
<evidence type="ECO:0000256" key="1">
    <source>
        <dbReference type="ARBA" id="ARBA00023231"/>
    </source>
</evidence>
<evidence type="ECO:0000259" key="3">
    <source>
        <dbReference type="Pfam" id="PF00148"/>
    </source>
</evidence>
<feature type="domain" description="Nitrogenase/oxidoreductase component 1" evidence="3">
    <location>
        <begin position="12"/>
        <end position="441"/>
    </location>
</feature>
<dbReference type="Pfam" id="PF00148">
    <property type="entry name" value="Oxidored_nitro"/>
    <property type="match status" value="1"/>
</dbReference>
<keyword evidence="5" id="KW-1185">Reference proteome</keyword>
<dbReference type="PANTHER" id="PTHR42956">
    <property type="entry name" value="NITROGENASE IRON-MOLYBDENUM COFACTOR BIOSYNTHESIS PROTEIN NIFE"/>
    <property type="match status" value="1"/>
</dbReference>
<evidence type="ECO:0000313" key="5">
    <source>
        <dbReference type="Proteomes" id="UP000289166"/>
    </source>
</evidence>
<evidence type="ECO:0000256" key="2">
    <source>
        <dbReference type="RuleBase" id="RU004021"/>
    </source>
</evidence>
<comment type="caution">
    <text evidence="4">The sequence shown here is derived from an EMBL/GenBank/DDBJ whole genome shotgun (WGS) entry which is preliminary data.</text>
</comment>
<dbReference type="PANTHER" id="PTHR42956:SF1">
    <property type="entry name" value="NITROGENASE IRON-MOLYBDENUM COFACTOR BIOSYNTHESIS PROTEIN NIFE"/>
    <property type="match status" value="1"/>
</dbReference>
<reference evidence="5" key="1">
    <citation type="submission" date="2018-11" db="EMBL/GenBank/DDBJ databases">
        <title>Genome sequencing of a novel mesophilic and cellulolytic organism within the genus Hungateiclostridium.</title>
        <authorList>
            <person name="Rettenmaier R."/>
            <person name="Liebl W."/>
            <person name="Zverlov V."/>
        </authorList>
    </citation>
    <scope>NUCLEOTIDE SEQUENCE [LARGE SCALE GENOMIC DNA]</scope>
    <source>
        <strain evidence="5">N2K1</strain>
    </source>
</reference>
<dbReference type="Gene3D" id="3.40.50.1980">
    <property type="entry name" value="Nitrogenase molybdenum iron protein domain"/>
    <property type="match status" value="3"/>
</dbReference>
<dbReference type="EMBL" id="RLII01000015">
    <property type="protein sequence ID" value="RXE58624.1"/>
    <property type="molecule type" value="Genomic_DNA"/>
</dbReference>
<comment type="similarity">
    <text evidence="2">Belongs to the NifD/NifK/NifE/NifN family.</text>
</comment>
<protein>
    <recommendedName>
        <fullName evidence="3">Nitrogenase/oxidoreductase component 1 domain-containing protein</fullName>
    </recommendedName>
</protein>
<dbReference type="InterPro" id="IPR000318">
    <property type="entry name" value="Nase_comp1_CS"/>
</dbReference>
<organism evidence="4 5">
    <name type="scientific">Acetivibrio mesophilus</name>
    <dbReference type="NCBI Taxonomy" id="2487273"/>
    <lineage>
        <taxon>Bacteria</taxon>
        <taxon>Bacillati</taxon>
        <taxon>Bacillota</taxon>
        <taxon>Clostridia</taxon>
        <taxon>Eubacteriales</taxon>
        <taxon>Oscillospiraceae</taxon>
        <taxon>Acetivibrio</taxon>
    </lineage>
</organism>
<proteinExistence type="inferred from homology"/>
<dbReference type="InterPro" id="IPR049939">
    <property type="entry name" value="NifE-like"/>
</dbReference>
<dbReference type="SUPFAM" id="SSF53807">
    <property type="entry name" value="Helical backbone' metal receptor"/>
    <property type="match status" value="1"/>
</dbReference>
<dbReference type="AlphaFoldDB" id="A0A4Q0I301"/>
<dbReference type="InterPro" id="IPR000510">
    <property type="entry name" value="Nase/OxRdtase_comp1"/>
</dbReference>
<dbReference type="GO" id="GO:0016163">
    <property type="term" value="F:nitrogenase activity"/>
    <property type="evidence" value="ECO:0007669"/>
    <property type="project" value="InterPro"/>
</dbReference>
<dbReference type="Proteomes" id="UP000289166">
    <property type="component" value="Unassembled WGS sequence"/>
</dbReference>
<dbReference type="OrthoDB" id="9802175at2"/>
<evidence type="ECO:0000313" key="4">
    <source>
        <dbReference type="EMBL" id="RXE58624.1"/>
    </source>
</evidence>